<dbReference type="Proteomes" id="UP001428341">
    <property type="component" value="Unassembled WGS sequence"/>
</dbReference>
<evidence type="ECO:0000313" key="3">
    <source>
        <dbReference type="Proteomes" id="UP001428341"/>
    </source>
</evidence>
<reference evidence="2 3" key="1">
    <citation type="submission" date="2024-05" db="EMBL/GenBank/DDBJ databases">
        <title>Haplotype-resolved chromosome-level genome assembly of Huyou (Citrus changshanensis).</title>
        <authorList>
            <person name="Miao C."/>
            <person name="Chen W."/>
            <person name="Wu Y."/>
            <person name="Wang L."/>
            <person name="Zhao S."/>
            <person name="Grierson D."/>
            <person name="Xu C."/>
            <person name="Chen K."/>
        </authorList>
    </citation>
    <scope>NUCLEOTIDE SEQUENCE [LARGE SCALE GENOMIC DNA]</scope>
    <source>
        <strain evidence="2">01-14</strain>
        <tissue evidence="2">Leaf</tissue>
    </source>
</reference>
<protein>
    <submittedName>
        <fullName evidence="2">Uncharacterized protein</fullName>
    </submittedName>
</protein>
<organism evidence="2 3">
    <name type="scientific">Citrus x changshan-huyou</name>
    <dbReference type="NCBI Taxonomy" id="2935761"/>
    <lineage>
        <taxon>Eukaryota</taxon>
        <taxon>Viridiplantae</taxon>
        <taxon>Streptophyta</taxon>
        <taxon>Embryophyta</taxon>
        <taxon>Tracheophyta</taxon>
        <taxon>Spermatophyta</taxon>
        <taxon>Magnoliopsida</taxon>
        <taxon>eudicotyledons</taxon>
        <taxon>Gunneridae</taxon>
        <taxon>Pentapetalae</taxon>
        <taxon>rosids</taxon>
        <taxon>malvids</taxon>
        <taxon>Sapindales</taxon>
        <taxon>Rutaceae</taxon>
        <taxon>Aurantioideae</taxon>
        <taxon>Citrus</taxon>
    </lineage>
</organism>
<gene>
    <name evidence="2" type="ORF">WN944_014344</name>
</gene>
<accession>A0AAP0M5I1</accession>
<proteinExistence type="predicted"/>
<comment type="caution">
    <text evidence="2">The sequence shown here is derived from an EMBL/GenBank/DDBJ whole genome shotgun (WGS) entry which is preliminary data.</text>
</comment>
<dbReference type="EMBL" id="JBCGBO010000005">
    <property type="protein sequence ID" value="KAK9199156.1"/>
    <property type="molecule type" value="Genomic_DNA"/>
</dbReference>
<dbReference type="AlphaFoldDB" id="A0AAP0M5I1"/>
<evidence type="ECO:0000256" key="1">
    <source>
        <dbReference type="SAM" id="MobiDB-lite"/>
    </source>
</evidence>
<feature type="region of interest" description="Disordered" evidence="1">
    <location>
        <begin position="42"/>
        <end position="77"/>
    </location>
</feature>
<sequence>MISYLTALPKLSSSSLRGRRFAFASPCDQNEGIRYREYNIDKERRRRHRSCSHSSDRLRNRPKSLSPSRALSKSKRSSGIDMAPLAAVILPSVVVPGQLPRVPSTVQEMVQNM</sequence>
<keyword evidence="3" id="KW-1185">Reference proteome</keyword>
<evidence type="ECO:0000313" key="2">
    <source>
        <dbReference type="EMBL" id="KAK9199156.1"/>
    </source>
</evidence>
<name>A0AAP0M5I1_9ROSI</name>